<protein>
    <submittedName>
        <fullName evidence="4">Uncharacterized protein</fullName>
    </submittedName>
</protein>
<comment type="caution">
    <text evidence="4">The sequence shown here is derived from an EMBL/GenBank/DDBJ whole genome shotgun (WGS) entry which is preliminary data.</text>
</comment>
<evidence type="ECO:0000256" key="2">
    <source>
        <dbReference type="ARBA" id="ARBA00022475"/>
    </source>
</evidence>
<evidence type="ECO:0000256" key="3">
    <source>
        <dbReference type="ARBA" id="ARBA00023136"/>
    </source>
</evidence>
<dbReference type="SUPFAM" id="SSF50969">
    <property type="entry name" value="YVTN repeat-like/Quinoprotein amine dehydrogenase"/>
    <property type="match status" value="1"/>
</dbReference>
<dbReference type="EMBL" id="PDNZ01000005">
    <property type="protein sequence ID" value="PWW81882.1"/>
    <property type="molecule type" value="Genomic_DNA"/>
</dbReference>
<dbReference type="InterPro" id="IPR011044">
    <property type="entry name" value="Quino_amine_DH_bsu"/>
</dbReference>
<dbReference type="AlphaFoldDB" id="A0A317T595"/>
<evidence type="ECO:0000313" key="4">
    <source>
        <dbReference type="EMBL" id="PWW81882.1"/>
    </source>
</evidence>
<evidence type="ECO:0000313" key="5">
    <source>
        <dbReference type="Proteomes" id="UP000246278"/>
    </source>
</evidence>
<accession>A0A317T595</accession>
<dbReference type="Proteomes" id="UP000246278">
    <property type="component" value="Unassembled WGS sequence"/>
</dbReference>
<comment type="subcellular location">
    <subcellularLocation>
        <location evidence="1">Cell membrane</location>
    </subcellularLocation>
</comment>
<proteinExistence type="predicted"/>
<dbReference type="Pfam" id="PF06977">
    <property type="entry name" value="SdiA-regulated"/>
    <property type="match status" value="1"/>
</dbReference>
<dbReference type="GO" id="GO:0005886">
    <property type="term" value="C:plasma membrane"/>
    <property type="evidence" value="ECO:0007669"/>
    <property type="project" value="UniProtKB-SubCell"/>
</dbReference>
<gene>
    <name evidence="4" type="ORF">CR164_08685</name>
</gene>
<keyword evidence="2" id="KW-1003">Cell membrane</keyword>
<name>A0A317T595_9CHLB</name>
<evidence type="ECO:0000256" key="1">
    <source>
        <dbReference type="ARBA" id="ARBA00004236"/>
    </source>
</evidence>
<keyword evidence="3" id="KW-0472">Membrane</keyword>
<dbReference type="InterPro" id="IPR009722">
    <property type="entry name" value="YjiK/CarP"/>
</dbReference>
<keyword evidence="5" id="KW-1185">Reference proteome</keyword>
<sequence>MIYIPYMKRLQFFLFLCISFSVFFYDSLFAEESMLSRYDLGSPENHLKLAPVLKEISGIAVTDDNRLFAHDDEKGTVYQLDMKSGKIIKRFSIFEKRWFGRELVMEDFEDIAVLGKRFYMVSSAGVIYEFREGNDGEKVEAVRHETFLNDLYDVEGLCYDPESDALLLACKEYPKEFSLQQLVLDKEKSKLKQKPVYSFSLESMSLDKTPRFLIDSKFLKKKSAKKKFKPSAIERHPQSGTFFVLAARGKLLVEIDPQGKIIDVARLPSKDHAQPEGLAFTADNEMLISNEGVGGNATLLKYSIRKQRSSLQ</sequence>
<reference evidence="5" key="1">
    <citation type="submission" date="2017-10" db="EMBL/GenBank/DDBJ databases">
        <authorList>
            <person name="Gaisin V.A."/>
            <person name="Rysina M.S."/>
            <person name="Grouzdev D.S."/>
        </authorList>
    </citation>
    <scope>NUCLEOTIDE SEQUENCE [LARGE SCALE GENOMIC DNA]</scope>
    <source>
        <strain evidence="5">V1</strain>
    </source>
</reference>
<organism evidence="4 5">
    <name type="scientific">Prosthecochloris marina</name>
    <dbReference type="NCBI Taxonomy" id="2017681"/>
    <lineage>
        <taxon>Bacteria</taxon>
        <taxon>Pseudomonadati</taxon>
        <taxon>Chlorobiota</taxon>
        <taxon>Chlorobiia</taxon>
        <taxon>Chlorobiales</taxon>
        <taxon>Chlorobiaceae</taxon>
        <taxon>Prosthecochloris</taxon>
    </lineage>
</organism>
<dbReference type="OrthoDB" id="5292493at2"/>